<dbReference type="InterPro" id="IPR016181">
    <property type="entry name" value="Acyl_CoA_acyltransferase"/>
</dbReference>
<keyword evidence="2" id="KW-0012">Acyltransferase</keyword>
<dbReference type="EC" id="2.3.-.-" evidence="2"/>
<evidence type="ECO:0000259" key="1">
    <source>
        <dbReference type="PROSITE" id="PS51186"/>
    </source>
</evidence>
<protein>
    <submittedName>
        <fullName evidence="2">GNAT family N-acetyltransferase</fullName>
        <ecNumber evidence="2">2.3.-.-</ecNumber>
    </submittedName>
</protein>
<dbReference type="PROSITE" id="PS51186">
    <property type="entry name" value="GNAT"/>
    <property type="match status" value="1"/>
</dbReference>
<dbReference type="Proteomes" id="UP001597368">
    <property type="component" value="Unassembled WGS sequence"/>
</dbReference>
<organism evidence="2 3">
    <name type="scientific">Nonomuraea mangrovi</name>
    <dbReference type="NCBI Taxonomy" id="2316207"/>
    <lineage>
        <taxon>Bacteria</taxon>
        <taxon>Bacillati</taxon>
        <taxon>Actinomycetota</taxon>
        <taxon>Actinomycetes</taxon>
        <taxon>Streptosporangiales</taxon>
        <taxon>Streptosporangiaceae</taxon>
        <taxon>Nonomuraea</taxon>
    </lineage>
</organism>
<name>A0ABW4TG34_9ACTN</name>
<feature type="domain" description="N-acetyltransferase" evidence="1">
    <location>
        <begin position="184"/>
        <end position="314"/>
    </location>
</feature>
<dbReference type="Gene3D" id="3.40.630.30">
    <property type="match status" value="1"/>
</dbReference>
<dbReference type="RefSeq" id="WP_379583345.1">
    <property type="nucleotide sequence ID" value="NZ_JBHUFV010000105.1"/>
</dbReference>
<keyword evidence="3" id="KW-1185">Reference proteome</keyword>
<dbReference type="EMBL" id="JBHUFV010000105">
    <property type="protein sequence ID" value="MFD1940288.1"/>
    <property type="molecule type" value="Genomic_DNA"/>
</dbReference>
<reference evidence="3" key="1">
    <citation type="journal article" date="2019" name="Int. J. Syst. Evol. Microbiol.">
        <title>The Global Catalogue of Microorganisms (GCM) 10K type strain sequencing project: providing services to taxonomists for standard genome sequencing and annotation.</title>
        <authorList>
            <consortium name="The Broad Institute Genomics Platform"/>
            <consortium name="The Broad Institute Genome Sequencing Center for Infectious Disease"/>
            <person name="Wu L."/>
            <person name="Ma J."/>
        </authorList>
    </citation>
    <scope>NUCLEOTIDE SEQUENCE [LARGE SCALE GENOMIC DNA]</scope>
    <source>
        <strain evidence="3">ICMP 6774ER</strain>
    </source>
</reference>
<evidence type="ECO:0000313" key="3">
    <source>
        <dbReference type="Proteomes" id="UP001597368"/>
    </source>
</evidence>
<accession>A0ABW4TG34</accession>
<gene>
    <name evidence="2" type="ORF">ACFSKW_53395</name>
</gene>
<keyword evidence="2" id="KW-0808">Transferase</keyword>
<dbReference type="SUPFAM" id="SSF55729">
    <property type="entry name" value="Acyl-CoA N-acyltransferases (Nat)"/>
    <property type="match status" value="1"/>
</dbReference>
<dbReference type="InterPro" id="IPR000182">
    <property type="entry name" value="GNAT_dom"/>
</dbReference>
<evidence type="ECO:0000313" key="2">
    <source>
        <dbReference type="EMBL" id="MFD1940288.1"/>
    </source>
</evidence>
<dbReference type="Pfam" id="PF00583">
    <property type="entry name" value="Acetyltransf_1"/>
    <property type="match status" value="1"/>
</dbReference>
<sequence>MTDLVFRALADEREFPLFDRITTLPTSGVGERSRTFADLAADGDYRPAWVWIALRGDEIVGRASFWGPPDAEHPWALDFFDFDTVETGAALLEAAYAALVTPGYHSPIGRRPEYNLFLPADWRERPDAKADADARIKAAETAGLDFHVERLNLRWEREYGLPPRSTRLTFSPVTDDQILLGLLAEIVTGSLDAWDRRELHTRTPRDVAAETVAMVADMPGGRHRWRLGHDASGELVGVVMPTRNPRSATIGYIGVDRRHRGHGYAYDLLAEAMHIFAEEGEPSISDSTDVGNAPMAAVFDRIGYRVVGRRMLFT</sequence>
<proteinExistence type="predicted"/>
<dbReference type="CDD" id="cd04301">
    <property type="entry name" value="NAT_SF"/>
    <property type="match status" value="1"/>
</dbReference>
<dbReference type="GO" id="GO:0016746">
    <property type="term" value="F:acyltransferase activity"/>
    <property type="evidence" value="ECO:0007669"/>
    <property type="project" value="UniProtKB-KW"/>
</dbReference>
<comment type="caution">
    <text evidence="2">The sequence shown here is derived from an EMBL/GenBank/DDBJ whole genome shotgun (WGS) entry which is preliminary data.</text>
</comment>